<evidence type="ECO:0000313" key="11">
    <source>
        <dbReference type="Proteomes" id="UP001169242"/>
    </source>
</evidence>
<keyword evidence="4 10" id="KW-0067">ATP-binding</keyword>
<feature type="transmembrane region" description="Helical" evidence="7">
    <location>
        <begin position="161"/>
        <end position="180"/>
    </location>
</feature>
<dbReference type="Gene3D" id="3.40.50.300">
    <property type="entry name" value="P-loop containing nucleotide triphosphate hydrolases"/>
    <property type="match status" value="1"/>
</dbReference>
<dbReference type="InterPro" id="IPR036640">
    <property type="entry name" value="ABC1_TM_sf"/>
</dbReference>
<dbReference type="InterPro" id="IPR039421">
    <property type="entry name" value="Type_1_exporter"/>
</dbReference>
<sequence length="553" mass="61690">MKKIYLQLKWIFAYTKSIIWFLIPNICISGILAGIGVYTAILSKSLIDSATSGNLDLVVKYLVFMGSLFLVDIVLSSILSLSSTYCSTKFQNQIQKDVFQHVIYAKWLEHHKYHSVNFLTRINNDVATITNLVTSTLVKVISLSITFITSFYTLIYLDATIAILSVLIAPIFLVISILFAKKLKVTYNEIQDQAIKYNSFIQEALQNIMIVKAFCTETKSLSLLDALQKRKLELNLKANSLNLRSSTALLFCSYLTYFIILSIGGIKLAKGLITFGSLTALFQLFNNIQEPLSELAYMVPGIIKSFASIERLMEIEDMNLEESIPSVLSIQSIPLTIHFDHVSFSYMDERPILSDITLEIHSGETVGLIGTSGSGKTTLIRLLLALATPTSGSILISAGHSTESIASIHRELISYVPQGNTLFSGTLKDNICYGYRNATLLEIEEACRLACAWDFIEQLDNQLDTVIGEKGIGLSEGQAQRIAIARAFLRIRPILILDEATSSLDMDTEMHILNGLKQLHQQPICIIITHRPSALSLCHRVYKLENHKLNQVD</sequence>
<dbReference type="Gene3D" id="1.20.1560.10">
    <property type="entry name" value="ABC transporter type 1, transmembrane domain"/>
    <property type="match status" value="1"/>
</dbReference>
<dbReference type="GO" id="GO:0015421">
    <property type="term" value="F:ABC-type oligopeptide transporter activity"/>
    <property type="evidence" value="ECO:0007669"/>
    <property type="project" value="TreeGrafter"/>
</dbReference>
<feature type="transmembrane region" description="Helical" evidence="7">
    <location>
        <begin position="61"/>
        <end position="81"/>
    </location>
</feature>
<dbReference type="PROSITE" id="PS50929">
    <property type="entry name" value="ABC_TM1F"/>
    <property type="match status" value="1"/>
</dbReference>
<feature type="transmembrane region" description="Helical" evidence="7">
    <location>
        <begin position="137"/>
        <end position="155"/>
    </location>
</feature>
<keyword evidence="3" id="KW-0547">Nucleotide-binding</keyword>
<dbReference type="GO" id="GO:0016887">
    <property type="term" value="F:ATP hydrolysis activity"/>
    <property type="evidence" value="ECO:0007669"/>
    <property type="project" value="InterPro"/>
</dbReference>
<dbReference type="PROSITE" id="PS50893">
    <property type="entry name" value="ABC_TRANSPORTER_2"/>
    <property type="match status" value="1"/>
</dbReference>
<reference evidence="10" key="1">
    <citation type="journal article" date="2023" name="Int. J. Syst. Evol. Microbiol.">
        <title>&lt;i&gt;Holtiella tumoricola&lt;/i&gt; gen. nov. sp. nov., isolated from a human clinical sample.</title>
        <authorList>
            <person name="Allen-Vercoe E."/>
            <person name="Daigneault M.C."/>
            <person name="Vancuren S.J."/>
            <person name="Cochrane K."/>
            <person name="O'Neal L.L."/>
            <person name="Sankaranarayanan K."/>
            <person name="Lawson P.A."/>
        </authorList>
    </citation>
    <scope>NUCLEOTIDE SEQUENCE</scope>
    <source>
        <strain evidence="10">CC70A</strain>
    </source>
</reference>
<gene>
    <name evidence="10" type="ORF">PBV87_07335</name>
</gene>
<evidence type="ECO:0000256" key="4">
    <source>
        <dbReference type="ARBA" id="ARBA00022840"/>
    </source>
</evidence>
<feature type="transmembrane region" description="Helical" evidence="7">
    <location>
        <begin position="247"/>
        <end position="266"/>
    </location>
</feature>
<feature type="transmembrane region" description="Helical" evidence="7">
    <location>
        <begin position="20"/>
        <end position="41"/>
    </location>
</feature>
<keyword evidence="5 7" id="KW-1133">Transmembrane helix</keyword>
<evidence type="ECO:0000256" key="6">
    <source>
        <dbReference type="ARBA" id="ARBA00023136"/>
    </source>
</evidence>
<evidence type="ECO:0000256" key="3">
    <source>
        <dbReference type="ARBA" id="ARBA00022741"/>
    </source>
</evidence>
<dbReference type="InterPro" id="IPR003593">
    <property type="entry name" value="AAA+_ATPase"/>
</dbReference>
<accession>A0AA42DM58</accession>
<evidence type="ECO:0000256" key="2">
    <source>
        <dbReference type="ARBA" id="ARBA00022692"/>
    </source>
</evidence>
<organism evidence="10 11">
    <name type="scientific">Holtiella tumoricola</name>
    <dbReference type="NCBI Taxonomy" id="3018743"/>
    <lineage>
        <taxon>Bacteria</taxon>
        <taxon>Bacillati</taxon>
        <taxon>Bacillota</taxon>
        <taxon>Clostridia</taxon>
        <taxon>Lachnospirales</taxon>
        <taxon>Cellulosilyticaceae</taxon>
        <taxon>Holtiella</taxon>
    </lineage>
</organism>
<protein>
    <submittedName>
        <fullName evidence="10">ABC transporter ATP-binding protein</fullName>
    </submittedName>
</protein>
<dbReference type="Proteomes" id="UP001169242">
    <property type="component" value="Unassembled WGS sequence"/>
</dbReference>
<feature type="domain" description="ABC transmembrane type-1" evidence="9">
    <location>
        <begin position="26"/>
        <end position="304"/>
    </location>
</feature>
<name>A0AA42DM58_9FIRM</name>
<keyword evidence="6 7" id="KW-0472">Membrane</keyword>
<evidence type="ECO:0000256" key="5">
    <source>
        <dbReference type="ARBA" id="ARBA00022989"/>
    </source>
</evidence>
<feature type="domain" description="ABC transporter" evidence="8">
    <location>
        <begin position="337"/>
        <end position="552"/>
    </location>
</feature>
<evidence type="ECO:0000256" key="7">
    <source>
        <dbReference type="SAM" id="Phobius"/>
    </source>
</evidence>
<proteinExistence type="predicted"/>
<keyword evidence="11" id="KW-1185">Reference proteome</keyword>
<evidence type="ECO:0000313" key="10">
    <source>
        <dbReference type="EMBL" id="MDA3731291.1"/>
    </source>
</evidence>
<dbReference type="Pfam" id="PF00005">
    <property type="entry name" value="ABC_tran"/>
    <property type="match status" value="1"/>
</dbReference>
<dbReference type="InterPro" id="IPR003439">
    <property type="entry name" value="ABC_transporter-like_ATP-bd"/>
</dbReference>
<dbReference type="SUPFAM" id="SSF90123">
    <property type="entry name" value="ABC transporter transmembrane region"/>
    <property type="match status" value="1"/>
</dbReference>
<dbReference type="PANTHER" id="PTHR43394">
    <property type="entry name" value="ATP-DEPENDENT PERMEASE MDL1, MITOCHONDRIAL"/>
    <property type="match status" value="1"/>
</dbReference>
<dbReference type="CDD" id="cd07346">
    <property type="entry name" value="ABC_6TM_exporters"/>
    <property type="match status" value="1"/>
</dbReference>
<evidence type="ECO:0000256" key="1">
    <source>
        <dbReference type="ARBA" id="ARBA00004651"/>
    </source>
</evidence>
<comment type="subcellular location">
    <subcellularLocation>
        <location evidence="1">Cell membrane</location>
        <topology evidence="1">Multi-pass membrane protein</topology>
    </subcellularLocation>
</comment>
<dbReference type="GO" id="GO:0005886">
    <property type="term" value="C:plasma membrane"/>
    <property type="evidence" value="ECO:0007669"/>
    <property type="project" value="UniProtKB-SubCell"/>
</dbReference>
<keyword evidence="2 7" id="KW-0812">Transmembrane</keyword>
<dbReference type="Pfam" id="PF00664">
    <property type="entry name" value="ABC_membrane"/>
    <property type="match status" value="1"/>
</dbReference>
<dbReference type="AlphaFoldDB" id="A0AA42DM58"/>
<dbReference type="SMART" id="SM00382">
    <property type="entry name" value="AAA"/>
    <property type="match status" value="1"/>
</dbReference>
<dbReference type="RefSeq" id="WP_271011691.1">
    <property type="nucleotide sequence ID" value="NZ_JAQIFT010000030.1"/>
</dbReference>
<dbReference type="PANTHER" id="PTHR43394:SF1">
    <property type="entry name" value="ATP-BINDING CASSETTE SUB-FAMILY B MEMBER 10, MITOCHONDRIAL"/>
    <property type="match status" value="1"/>
</dbReference>
<dbReference type="GO" id="GO:0005524">
    <property type="term" value="F:ATP binding"/>
    <property type="evidence" value="ECO:0007669"/>
    <property type="project" value="UniProtKB-KW"/>
</dbReference>
<dbReference type="InterPro" id="IPR011527">
    <property type="entry name" value="ABC1_TM_dom"/>
</dbReference>
<dbReference type="InterPro" id="IPR027417">
    <property type="entry name" value="P-loop_NTPase"/>
</dbReference>
<dbReference type="EMBL" id="JAQIFT010000030">
    <property type="protein sequence ID" value="MDA3731291.1"/>
    <property type="molecule type" value="Genomic_DNA"/>
</dbReference>
<comment type="caution">
    <text evidence="10">The sequence shown here is derived from an EMBL/GenBank/DDBJ whole genome shotgun (WGS) entry which is preliminary data.</text>
</comment>
<evidence type="ECO:0000259" key="9">
    <source>
        <dbReference type="PROSITE" id="PS50929"/>
    </source>
</evidence>
<evidence type="ECO:0000259" key="8">
    <source>
        <dbReference type="PROSITE" id="PS50893"/>
    </source>
</evidence>
<dbReference type="SUPFAM" id="SSF52540">
    <property type="entry name" value="P-loop containing nucleoside triphosphate hydrolases"/>
    <property type="match status" value="1"/>
</dbReference>